<protein>
    <submittedName>
        <fullName evidence="2">Uncharacterized protein</fullName>
    </submittedName>
</protein>
<name>A0A2G9U5S2_TELCI</name>
<sequence length="274" mass="30481">MTGPAELIFSAFFASYSHAHRAVAVVLKTYHRGLLRHYNWAEHCHVCPRMRIQPRRNNGDADVPGTSTHGATSTDIEPEISDSKKRRDDAEINEQEIDQLYSTVRRSSLRNIDCDSSIAGPSHVCLEDAITDAQSIRQKSLQHGDEESNSSQEPSYRYITVRENAHVVRERLRQQGQLAAPARDHYYSVIGNEYETVGDAQNSTYNTLLEPQTSGAISLDLNVSHSREFVPPPPTSPIPDRSLNCDNKGECSGESTFSSARIFTLALIAPTITL</sequence>
<organism evidence="2 3">
    <name type="scientific">Teladorsagia circumcincta</name>
    <name type="common">Brown stomach worm</name>
    <name type="synonym">Ostertagia circumcincta</name>
    <dbReference type="NCBI Taxonomy" id="45464"/>
    <lineage>
        <taxon>Eukaryota</taxon>
        <taxon>Metazoa</taxon>
        <taxon>Ecdysozoa</taxon>
        <taxon>Nematoda</taxon>
        <taxon>Chromadorea</taxon>
        <taxon>Rhabditida</taxon>
        <taxon>Rhabditina</taxon>
        <taxon>Rhabditomorpha</taxon>
        <taxon>Strongyloidea</taxon>
        <taxon>Trichostrongylidae</taxon>
        <taxon>Teladorsagia</taxon>
    </lineage>
</organism>
<evidence type="ECO:0000256" key="1">
    <source>
        <dbReference type="SAM" id="MobiDB-lite"/>
    </source>
</evidence>
<dbReference type="OrthoDB" id="5815739at2759"/>
<evidence type="ECO:0000313" key="2">
    <source>
        <dbReference type="EMBL" id="PIO65641.1"/>
    </source>
</evidence>
<evidence type="ECO:0000313" key="3">
    <source>
        <dbReference type="Proteomes" id="UP000230423"/>
    </source>
</evidence>
<dbReference type="Proteomes" id="UP000230423">
    <property type="component" value="Unassembled WGS sequence"/>
</dbReference>
<dbReference type="EMBL" id="KZ348847">
    <property type="protein sequence ID" value="PIO65641.1"/>
    <property type="molecule type" value="Genomic_DNA"/>
</dbReference>
<proteinExistence type="predicted"/>
<accession>A0A2G9U5S2</accession>
<feature type="compositionally biased region" description="Polar residues" evidence="1">
    <location>
        <begin position="65"/>
        <end position="75"/>
    </location>
</feature>
<feature type="compositionally biased region" description="Basic and acidic residues" evidence="1">
    <location>
        <begin position="81"/>
        <end position="90"/>
    </location>
</feature>
<feature type="region of interest" description="Disordered" evidence="1">
    <location>
        <begin position="53"/>
        <end position="93"/>
    </location>
</feature>
<reference evidence="2 3" key="1">
    <citation type="submission" date="2015-09" db="EMBL/GenBank/DDBJ databases">
        <title>Draft genome of the parasitic nematode Teladorsagia circumcincta isolate WARC Sus (inbred).</title>
        <authorList>
            <person name="Mitreva M."/>
        </authorList>
    </citation>
    <scope>NUCLEOTIDE SEQUENCE [LARGE SCALE GENOMIC DNA]</scope>
    <source>
        <strain evidence="2 3">S</strain>
    </source>
</reference>
<dbReference type="AlphaFoldDB" id="A0A2G9U5S2"/>
<gene>
    <name evidence="2" type="ORF">TELCIR_12673</name>
</gene>
<keyword evidence="3" id="KW-1185">Reference proteome</keyword>